<feature type="transmembrane region" description="Helical" evidence="1">
    <location>
        <begin position="234"/>
        <end position="259"/>
    </location>
</feature>
<name>A0A561VSS0_ACTTI</name>
<dbReference type="EMBL" id="VIWY01000004">
    <property type="protein sequence ID" value="TWG14669.1"/>
    <property type="molecule type" value="Genomic_DNA"/>
</dbReference>
<organism evidence="2 3">
    <name type="scientific">Actinoplanes teichomyceticus</name>
    <dbReference type="NCBI Taxonomy" id="1867"/>
    <lineage>
        <taxon>Bacteria</taxon>
        <taxon>Bacillati</taxon>
        <taxon>Actinomycetota</taxon>
        <taxon>Actinomycetes</taxon>
        <taxon>Micromonosporales</taxon>
        <taxon>Micromonosporaceae</taxon>
        <taxon>Actinoplanes</taxon>
    </lineage>
</organism>
<feature type="transmembrane region" description="Helical" evidence="1">
    <location>
        <begin position="100"/>
        <end position="118"/>
    </location>
</feature>
<dbReference type="Proteomes" id="UP000320239">
    <property type="component" value="Unassembled WGS sequence"/>
</dbReference>
<keyword evidence="1" id="KW-1133">Transmembrane helix</keyword>
<feature type="transmembrane region" description="Helical" evidence="1">
    <location>
        <begin position="130"/>
        <end position="150"/>
    </location>
</feature>
<keyword evidence="1" id="KW-0812">Transmembrane</keyword>
<evidence type="ECO:0000313" key="2">
    <source>
        <dbReference type="EMBL" id="TWG14669.1"/>
    </source>
</evidence>
<dbReference type="AlphaFoldDB" id="A0A561VSS0"/>
<feature type="transmembrane region" description="Helical" evidence="1">
    <location>
        <begin position="20"/>
        <end position="40"/>
    </location>
</feature>
<evidence type="ECO:0000313" key="3">
    <source>
        <dbReference type="Proteomes" id="UP000320239"/>
    </source>
</evidence>
<accession>A0A561VSS0</accession>
<sequence>MAADHVAPVRFPGRRADRSLLRTPAVLLAVPGAVLAYLFLSGNPGLSAYPLAQGSAATGAMAVIGPVLALAAAWETFTLRSLWGRITIRRSWLRVLAERLRPVLAAGLLMQGACHVYAQAQSANPGWPGWQLVLLTVLGVFAWTAFGAALALTLGRLLALTAALLVPYLALTLPAGWEPLWLRHLNGNPVDCCSTSQVLDGRVVAASAALLGAILVLSLCVVRVRLAPSGNRPVIAAAVAVAAVAAAGFGIAPVTALGASPAAPRPAGSLECRRDICLWPEDAGAYAANEAAWTAVRAAWADLRLPIPPDARIGPVAAGGLLPITTSATDPTSAEVAMAQLLPRSLANCVTDFTDPGRDDRLDRLTVLLQQRLDLRGAGLPLVTVSDPQPVPADAERLWREAGRCP</sequence>
<keyword evidence="3" id="KW-1185">Reference proteome</keyword>
<feature type="transmembrane region" description="Helical" evidence="1">
    <location>
        <begin position="60"/>
        <end position="79"/>
    </location>
</feature>
<keyword evidence="1" id="KW-0472">Membrane</keyword>
<reference evidence="2 3" key="1">
    <citation type="submission" date="2019-06" db="EMBL/GenBank/DDBJ databases">
        <title>Sequencing the genomes of 1000 actinobacteria strains.</title>
        <authorList>
            <person name="Klenk H.-P."/>
        </authorList>
    </citation>
    <scope>NUCLEOTIDE SEQUENCE [LARGE SCALE GENOMIC DNA]</scope>
    <source>
        <strain evidence="2 3">DSM 43866</strain>
    </source>
</reference>
<feature type="transmembrane region" description="Helical" evidence="1">
    <location>
        <begin position="203"/>
        <end position="222"/>
    </location>
</feature>
<gene>
    <name evidence="2" type="ORF">FHX34_104975</name>
</gene>
<evidence type="ECO:0000256" key="1">
    <source>
        <dbReference type="SAM" id="Phobius"/>
    </source>
</evidence>
<comment type="caution">
    <text evidence="2">The sequence shown here is derived from an EMBL/GenBank/DDBJ whole genome shotgun (WGS) entry which is preliminary data.</text>
</comment>
<feature type="transmembrane region" description="Helical" evidence="1">
    <location>
        <begin position="157"/>
        <end position="177"/>
    </location>
</feature>
<dbReference type="RefSeq" id="WP_239082078.1">
    <property type="nucleotide sequence ID" value="NZ_BOMX01000004.1"/>
</dbReference>
<proteinExistence type="predicted"/>
<protein>
    <submittedName>
        <fullName evidence="2">Uncharacterized protein</fullName>
    </submittedName>
</protein>